<gene>
    <name evidence="1" type="ORF">NQ176_g1083</name>
</gene>
<evidence type="ECO:0000313" key="1">
    <source>
        <dbReference type="EMBL" id="KAJ2982877.1"/>
    </source>
</evidence>
<proteinExistence type="predicted"/>
<protein>
    <submittedName>
        <fullName evidence="1">Uncharacterized protein</fullName>
    </submittedName>
</protein>
<organism evidence="1 2">
    <name type="scientific">Zarea fungicola</name>
    <dbReference type="NCBI Taxonomy" id="93591"/>
    <lineage>
        <taxon>Eukaryota</taxon>
        <taxon>Fungi</taxon>
        <taxon>Dikarya</taxon>
        <taxon>Ascomycota</taxon>
        <taxon>Pezizomycotina</taxon>
        <taxon>Sordariomycetes</taxon>
        <taxon>Hypocreomycetidae</taxon>
        <taxon>Hypocreales</taxon>
        <taxon>Cordycipitaceae</taxon>
        <taxon>Zarea</taxon>
    </lineage>
</organism>
<comment type="caution">
    <text evidence="1">The sequence shown here is derived from an EMBL/GenBank/DDBJ whole genome shotgun (WGS) entry which is preliminary data.</text>
</comment>
<dbReference type="Proteomes" id="UP001143910">
    <property type="component" value="Unassembled WGS sequence"/>
</dbReference>
<name>A0ACC1NVE1_9HYPO</name>
<keyword evidence="2" id="KW-1185">Reference proteome</keyword>
<reference evidence="1" key="1">
    <citation type="submission" date="2022-08" db="EMBL/GenBank/DDBJ databases">
        <title>Genome Sequence of Lecanicillium fungicola.</title>
        <authorList>
            <person name="Buettner E."/>
        </authorList>
    </citation>
    <scope>NUCLEOTIDE SEQUENCE</scope>
    <source>
        <strain evidence="1">Babe33</strain>
    </source>
</reference>
<sequence length="383" mass="41742">MSDKKNDDYYPGRDNAEKERFIPSAPAFAARDAPVGVSDSLNKMSQSPGLSVLAYCLSSISMTVVNKYVVSGSKFNMPLMYLGIQNGVGVAAILACKQMGLITTLAPFDMEKARKWLPISFLLLGMIFTGTKALQFLSVPVYTIFKNLTIIVIAYGEVLWFGGQVTSMILLSFGMMVVSSIIAAWSDVQAAAGASTEAMSTLNAGYAWMFLNVVCSSTFVLGMRKVIRKMNFSDWDTMFYNNFLCIPIIIVLTFLVEDWSGENLARNFPVESRNSLILGMVYSGLCAIFISYCSAWCIRVTSSTTYSMVGALNKLPIAVSGLVFFDAPVTFGSVSAIILGFFSGIVYTWGKVQMKEQAKMSLPTTNKPFMSASSKSNNDAANS</sequence>
<dbReference type="EMBL" id="JANJQO010000053">
    <property type="protein sequence ID" value="KAJ2982877.1"/>
    <property type="molecule type" value="Genomic_DNA"/>
</dbReference>
<evidence type="ECO:0000313" key="2">
    <source>
        <dbReference type="Proteomes" id="UP001143910"/>
    </source>
</evidence>
<accession>A0ACC1NVE1</accession>